<evidence type="ECO:0000313" key="2">
    <source>
        <dbReference type="EMBL" id="PHJ14765.1"/>
    </source>
</evidence>
<feature type="non-terminal residue" evidence="2">
    <location>
        <position position="1"/>
    </location>
</feature>
<evidence type="ECO:0000313" key="3">
    <source>
        <dbReference type="Proteomes" id="UP000221165"/>
    </source>
</evidence>
<dbReference type="RefSeq" id="XP_067916501.1">
    <property type="nucleotide sequence ID" value="XM_068071523.1"/>
</dbReference>
<feature type="compositionally biased region" description="Basic and acidic residues" evidence="1">
    <location>
        <begin position="75"/>
        <end position="92"/>
    </location>
</feature>
<organism evidence="2 3">
    <name type="scientific">Cystoisospora suis</name>
    <dbReference type="NCBI Taxonomy" id="483139"/>
    <lineage>
        <taxon>Eukaryota</taxon>
        <taxon>Sar</taxon>
        <taxon>Alveolata</taxon>
        <taxon>Apicomplexa</taxon>
        <taxon>Conoidasida</taxon>
        <taxon>Coccidia</taxon>
        <taxon>Eucoccidiorida</taxon>
        <taxon>Eimeriorina</taxon>
        <taxon>Sarcocystidae</taxon>
        <taxon>Cystoisospora</taxon>
    </lineage>
</organism>
<keyword evidence="3" id="KW-1185">Reference proteome</keyword>
<evidence type="ECO:0000256" key="1">
    <source>
        <dbReference type="SAM" id="MobiDB-lite"/>
    </source>
</evidence>
<protein>
    <submittedName>
        <fullName evidence="2">Nbp2b</fullName>
    </submittedName>
</protein>
<gene>
    <name evidence="2" type="ORF">CSUI_011425</name>
</gene>
<dbReference type="GeneID" id="94434734"/>
<proteinExistence type="predicted"/>
<reference evidence="2 3" key="1">
    <citation type="journal article" date="2017" name="Int. J. Parasitol.">
        <title>The genome of the protozoan parasite Cystoisospora suis and a reverse vaccinology approach to identify vaccine candidates.</title>
        <authorList>
            <person name="Palmieri N."/>
            <person name="Shrestha A."/>
            <person name="Ruttkowski B."/>
            <person name="Beck T."/>
            <person name="Vogl C."/>
            <person name="Tomley F."/>
            <person name="Blake D.P."/>
            <person name="Joachim A."/>
        </authorList>
    </citation>
    <scope>NUCLEOTIDE SEQUENCE [LARGE SCALE GENOMIC DNA]</scope>
    <source>
        <strain evidence="2 3">Wien I</strain>
    </source>
</reference>
<feature type="region of interest" description="Disordered" evidence="1">
    <location>
        <begin position="66"/>
        <end position="92"/>
    </location>
</feature>
<dbReference type="EMBL" id="MIGC01011626">
    <property type="protein sequence ID" value="PHJ14765.1"/>
    <property type="molecule type" value="Genomic_DNA"/>
</dbReference>
<dbReference type="AlphaFoldDB" id="A0A2C6KE45"/>
<feature type="compositionally biased region" description="Low complexity" evidence="1">
    <location>
        <begin position="21"/>
        <end position="35"/>
    </location>
</feature>
<accession>A0A2C6KE45</accession>
<dbReference type="Proteomes" id="UP000221165">
    <property type="component" value="Unassembled WGS sequence"/>
</dbReference>
<sequence>RKKSLQLASQRAAIERGQLKASSSSSSPSSPASSSNALGALHNSLLSLKCPLELAKAFEEAKARCESIEEIPNTEMRKLDEEGDMKDEAYVK</sequence>
<feature type="region of interest" description="Disordered" evidence="1">
    <location>
        <begin position="1"/>
        <end position="37"/>
    </location>
</feature>
<comment type="caution">
    <text evidence="2">The sequence shown here is derived from an EMBL/GenBank/DDBJ whole genome shotgun (WGS) entry which is preliminary data.</text>
</comment>
<name>A0A2C6KE45_9APIC</name>
<dbReference type="VEuPathDB" id="ToxoDB:CSUI_011425"/>
<feature type="non-terminal residue" evidence="2">
    <location>
        <position position="92"/>
    </location>
</feature>